<dbReference type="EMBL" id="CP132353">
    <property type="protein sequence ID" value="WLS77195.1"/>
    <property type="molecule type" value="Genomic_DNA"/>
</dbReference>
<gene>
    <name evidence="1" type="ORF">Q3V30_11905</name>
</gene>
<sequence>MSLSYGWEKFHSAVLTLTGEGTVKERLANAYIFSLLHITPNEDLPNVLQADFEKLVQQVTHVAPAAQEGAVEATVNQLGEVELLLITEKIVGMYDDLCRHLAFENGAP</sequence>
<organism evidence="1 2">
    <name type="scientific">Erwinia pyri</name>
    <dbReference type="NCBI Taxonomy" id="3062598"/>
    <lineage>
        <taxon>Bacteria</taxon>
        <taxon>Pseudomonadati</taxon>
        <taxon>Pseudomonadota</taxon>
        <taxon>Gammaproteobacteria</taxon>
        <taxon>Enterobacterales</taxon>
        <taxon>Erwiniaceae</taxon>
        <taxon>Erwinia</taxon>
    </lineage>
</organism>
<evidence type="ECO:0000313" key="1">
    <source>
        <dbReference type="EMBL" id="WLS77195.1"/>
    </source>
</evidence>
<proteinExistence type="predicted"/>
<dbReference type="Proteomes" id="UP001228139">
    <property type="component" value="Chromosome"/>
</dbReference>
<name>A0AA50HNQ2_9GAMM</name>
<protein>
    <submittedName>
        <fullName evidence="1">Uncharacterized protein</fullName>
    </submittedName>
</protein>
<dbReference type="AlphaFoldDB" id="A0AA50HNQ2"/>
<accession>A0AA50HNQ2</accession>
<dbReference type="KEGG" id="epi:Q3V30_11905"/>
<keyword evidence="2" id="KW-1185">Reference proteome</keyword>
<dbReference type="RefSeq" id="WP_306205894.1">
    <property type="nucleotide sequence ID" value="NZ_CP132353.1"/>
</dbReference>
<evidence type="ECO:0000313" key="2">
    <source>
        <dbReference type="Proteomes" id="UP001228139"/>
    </source>
</evidence>
<reference evidence="1 2" key="1">
    <citation type="submission" date="2023-07" db="EMBL/GenBank/DDBJ databases">
        <title>Pathogenic bacteria of pear tree diseases.</title>
        <authorList>
            <person name="Zhang Z."/>
            <person name="He L."/>
            <person name="Huang R."/>
        </authorList>
    </citation>
    <scope>NUCLEOTIDE SEQUENCE [LARGE SCALE GENOMIC DNA]</scope>
    <source>
        <strain evidence="1 2">DE2</strain>
    </source>
</reference>